<dbReference type="InterPro" id="IPR028427">
    <property type="entry name" value="Met_Sox_Rdtase_MsrB"/>
</dbReference>
<evidence type="ECO:0000313" key="5">
    <source>
        <dbReference type="EMBL" id="KAG7353512.1"/>
    </source>
</evidence>
<dbReference type="PROSITE" id="PS51790">
    <property type="entry name" value="MSRB"/>
    <property type="match status" value="1"/>
</dbReference>
<dbReference type="Pfam" id="PF01641">
    <property type="entry name" value="SelR"/>
    <property type="match status" value="1"/>
</dbReference>
<gene>
    <name evidence="5" type="ORF">IV203_002867</name>
</gene>
<sequence>MRNDNTEAIDDTNSNKNEPSFEVKTWNPLRLLVLRLGFTEPAWTSPLNYGKKDGTFRCSYCGKDLFDSNAKYDSGSGWPSFWRSIEEGSISYKREFDGRLECRCGRCSSHLGHVFLDGPLPSQVPLELFEASPPSDPRGGQPRGYLPRFCINGASLRYYERGASLR</sequence>
<evidence type="ECO:0000313" key="6">
    <source>
        <dbReference type="Proteomes" id="UP000693970"/>
    </source>
</evidence>
<protein>
    <recommendedName>
        <fullName evidence="1">peptide-methionine (R)-S-oxide reductase</fullName>
        <ecNumber evidence="1">1.8.4.12</ecNumber>
    </recommendedName>
</protein>
<dbReference type="OrthoDB" id="44061at2759"/>
<reference evidence="5" key="1">
    <citation type="journal article" date="2021" name="Sci. Rep.">
        <title>Diploid genomic architecture of Nitzschia inconspicua, an elite biomass production diatom.</title>
        <authorList>
            <person name="Oliver A."/>
            <person name="Podell S."/>
            <person name="Pinowska A."/>
            <person name="Traller J.C."/>
            <person name="Smith S.R."/>
            <person name="McClure R."/>
            <person name="Beliaev A."/>
            <person name="Bohutskyi P."/>
            <person name="Hill E.A."/>
            <person name="Rabines A."/>
            <person name="Zheng H."/>
            <person name="Allen L.Z."/>
            <person name="Kuo A."/>
            <person name="Grigoriev I.V."/>
            <person name="Allen A.E."/>
            <person name="Hazlebeck D."/>
            <person name="Allen E.E."/>
        </authorList>
    </citation>
    <scope>NUCLEOTIDE SEQUENCE</scope>
    <source>
        <strain evidence="5">Hildebrandi</strain>
    </source>
</reference>
<evidence type="ECO:0000256" key="1">
    <source>
        <dbReference type="ARBA" id="ARBA00012499"/>
    </source>
</evidence>
<organism evidence="5 6">
    <name type="scientific">Nitzschia inconspicua</name>
    <dbReference type="NCBI Taxonomy" id="303405"/>
    <lineage>
        <taxon>Eukaryota</taxon>
        <taxon>Sar</taxon>
        <taxon>Stramenopiles</taxon>
        <taxon>Ochrophyta</taxon>
        <taxon>Bacillariophyta</taxon>
        <taxon>Bacillariophyceae</taxon>
        <taxon>Bacillariophycidae</taxon>
        <taxon>Bacillariales</taxon>
        <taxon>Bacillariaceae</taxon>
        <taxon>Nitzschia</taxon>
    </lineage>
</organism>
<evidence type="ECO:0000256" key="2">
    <source>
        <dbReference type="ARBA" id="ARBA00048488"/>
    </source>
</evidence>
<evidence type="ECO:0000256" key="3">
    <source>
        <dbReference type="SAM" id="MobiDB-lite"/>
    </source>
</evidence>
<dbReference type="GO" id="GO:0006979">
    <property type="term" value="P:response to oxidative stress"/>
    <property type="evidence" value="ECO:0007669"/>
    <property type="project" value="InterPro"/>
</dbReference>
<dbReference type="Proteomes" id="UP000693970">
    <property type="component" value="Unassembled WGS sequence"/>
</dbReference>
<feature type="region of interest" description="Disordered" evidence="3">
    <location>
        <begin position="1"/>
        <end position="21"/>
    </location>
</feature>
<dbReference type="EC" id="1.8.4.12" evidence="1"/>
<comment type="catalytic activity">
    <reaction evidence="2">
        <text>L-methionyl-[protein] + [thioredoxin]-disulfide + H2O = L-methionyl-(R)-S-oxide-[protein] + [thioredoxin]-dithiol</text>
        <dbReference type="Rhea" id="RHEA:24164"/>
        <dbReference type="Rhea" id="RHEA-COMP:10698"/>
        <dbReference type="Rhea" id="RHEA-COMP:10700"/>
        <dbReference type="Rhea" id="RHEA-COMP:12313"/>
        <dbReference type="Rhea" id="RHEA-COMP:12314"/>
        <dbReference type="ChEBI" id="CHEBI:15377"/>
        <dbReference type="ChEBI" id="CHEBI:16044"/>
        <dbReference type="ChEBI" id="CHEBI:29950"/>
        <dbReference type="ChEBI" id="CHEBI:45764"/>
        <dbReference type="ChEBI" id="CHEBI:50058"/>
        <dbReference type="EC" id="1.8.4.12"/>
    </reaction>
</comment>
<comment type="caution">
    <text evidence="5">The sequence shown here is derived from an EMBL/GenBank/DDBJ whole genome shotgun (WGS) entry which is preliminary data.</text>
</comment>
<evidence type="ECO:0000259" key="4">
    <source>
        <dbReference type="PROSITE" id="PS51790"/>
    </source>
</evidence>
<dbReference type="PANTHER" id="PTHR10173">
    <property type="entry name" value="METHIONINE SULFOXIDE REDUCTASE"/>
    <property type="match status" value="1"/>
</dbReference>
<dbReference type="InterPro" id="IPR002579">
    <property type="entry name" value="Met_Sox_Rdtase_MsrB_dom"/>
</dbReference>
<proteinExistence type="predicted"/>
<dbReference type="PANTHER" id="PTHR10173:SF52">
    <property type="entry name" value="METHIONINE-R-SULFOXIDE REDUCTASE B1"/>
    <property type="match status" value="1"/>
</dbReference>
<accession>A0A9K3L187</accession>
<dbReference type="GO" id="GO:0030091">
    <property type="term" value="P:protein repair"/>
    <property type="evidence" value="ECO:0007669"/>
    <property type="project" value="InterPro"/>
</dbReference>
<dbReference type="AlphaFoldDB" id="A0A9K3L187"/>
<reference evidence="5" key="2">
    <citation type="submission" date="2021-04" db="EMBL/GenBank/DDBJ databases">
        <authorList>
            <person name="Podell S."/>
        </authorList>
    </citation>
    <scope>NUCLEOTIDE SEQUENCE</scope>
    <source>
        <strain evidence="5">Hildebrandi</strain>
    </source>
</reference>
<name>A0A9K3L187_9STRA</name>
<feature type="domain" description="MsrB" evidence="4">
    <location>
        <begin position="19"/>
        <end position="138"/>
    </location>
</feature>
<dbReference type="GO" id="GO:0005737">
    <property type="term" value="C:cytoplasm"/>
    <property type="evidence" value="ECO:0007669"/>
    <property type="project" value="TreeGrafter"/>
</dbReference>
<dbReference type="GO" id="GO:0033743">
    <property type="term" value="F:peptide-methionine (R)-S-oxide reductase activity"/>
    <property type="evidence" value="ECO:0007669"/>
    <property type="project" value="UniProtKB-EC"/>
</dbReference>
<keyword evidence="6" id="KW-1185">Reference proteome</keyword>
<dbReference type="EMBL" id="JAGRRH010000016">
    <property type="protein sequence ID" value="KAG7353512.1"/>
    <property type="molecule type" value="Genomic_DNA"/>
</dbReference>